<accession>A0A1M5MRH1</accession>
<dbReference type="Proteomes" id="UP000189796">
    <property type="component" value="Chromosome I"/>
</dbReference>
<evidence type="ECO:0000313" key="4">
    <source>
        <dbReference type="Proteomes" id="UP000189796"/>
    </source>
</evidence>
<evidence type="ECO:0000259" key="2">
    <source>
        <dbReference type="Pfam" id="PF13538"/>
    </source>
</evidence>
<dbReference type="Pfam" id="PF13538">
    <property type="entry name" value="UvrD_C_2"/>
    <property type="match status" value="1"/>
</dbReference>
<dbReference type="GO" id="GO:0043138">
    <property type="term" value="F:3'-5' DNA helicase activity"/>
    <property type="evidence" value="ECO:0007669"/>
    <property type="project" value="TreeGrafter"/>
</dbReference>
<dbReference type="PANTHER" id="PTHR11070">
    <property type="entry name" value="UVRD / RECB / PCRA DNA HELICASE FAMILY MEMBER"/>
    <property type="match status" value="1"/>
</dbReference>
<protein>
    <recommendedName>
        <fullName evidence="1">DNA 3'-5' helicase II</fullName>
    </recommendedName>
</protein>
<gene>
    <name evidence="3" type="ORF">SAMN05443248_2686</name>
</gene>
<keyword evidence="3" id="KW-0378">Hydrolase</keyword>
<dbReference type="InterPro" id="IPR000212">
    <property type="entry name" value="DNA_helicase_UvrD/REP"/>
</dbReference>
<dbReference type="RefSeq" id="WP_172842550.1">
    <property type="nucleotide sequence ID" value="NZ_LT670817.1"/>
</dbReference>
<dbReference type="PANTHER" id="PTHR11070:SF2">
    <property type="entry name" value="ATP-DEPENDENT DNA HELICASE SRS2"/>
    <property type="match status" value="1"/>
</dbReference>
<dbReference type="GO" id="GO:0005829">
    <property type="term" value="C:cytosol"/>
    <property type="evidence" value="ECO:0007669"/>
    <property type="project" value="TreeGrafter"/>
</dbReference>
<evidence type="ECO:0000313" key="3">
    <source>
        <dbReference type="EMBL" id="SHG79652.1"/>
    </source>
</evidence>
<dbReference type="EMBL" id="LT670817">
    <property type="protein sequence ID" value="SHG79652.1"/>
    <property type="molecule type" value="Genomic_DNA"/>
</dbReference>
<evidence type="ECO:0000256" key="1">
    <source>
        <dbReference type="ARBA" id="ARBA00034923"/>
    </source>
</evidence>
<dbReference type="Pfam" id="PF13245">
    <property type="entry name" value="AAA_19"/>
    <property type="match status" value="1"/>
</dbReference>
<dbReference type="GO" id="GO:0003677">
    <property type="term" value="F:DNA binding"/>
    <property type="evidence" value="ECO:0007669"/>
    <property type="project" value="InterPro"/>
</dbReference>
<reference evidence="3 4" key="1">
    <citation type="submission" date="2016-11" db="EMBL/GenBank/DDBJ databases">
        <authorList>
            <person name="Jaros S."/>
            <person name="Januszkiewicz K."/>
            <person name="Wedrychowicz H."/>
        </authorList>
    </citation>
    <scope>NUCLEOTIDE SEQUENCE [LARGE SCALE GENOMIC DNA]</scope>
    <source>
        <strain evidence="3 4">GAS138</strain>
    </source>
</reference>
<sequence length="429" mass="47503">MSLIAFTGPAGMGKTFQLMRREESTLVSAPLTDGQKVLALTFMHGSRRRLDDRLRRVPGLRGRFSCMTIDRFAWELCTRWRSLRRVEGLPELAEDQYDATCDAAGALMEKLSVRKWVAQTYPHVLIDEAQDLTPERLRIIRALEPAVVMHAAADEFQCLAAHLRPNPAVAWMQTRCQPLDLQIQRRTTQAGLIAAAHAIRAGRAVVAAHTLVVRAAPGTPPYHQAAATVANAIAWNGGTEIAVITPSKSGGFATGIVTRVGAGPIGRQQNGPYGIRWELSDDEFAMQQAGNLNLPENGNFDATIETLSAPGSHPAILMCRDWVARSHKLTGDTTFLPELVREQLKICFTRYRRFSRGHSSRLMAMTVHQAKNREFEGVIVLWPYTVAGNAEQKRRLLYNAVTRAKRWCTIVVQNASVLQQPPFAAPLAI</sequence>
<keyword evidence="3" id="KW-0067">ATP-binding</keyword>
<dbReference type="InterPro" id="IPR027417">
    <property type="entry name" value="P-loop_NTPase"/>
</dbReference>
<dbReference type="GO" id="GO:0005524">
    <property type="term" value="F:ATP binding"/>
    <property type="evidence" value="ECO:0007669"/>
    <property type="project" value="InterPro"/>
</dbReference>
<dbReference type="SUPFAM" id="SSF52540">
    <property type="entry name" value="P-loop containing nucleoside triphosphate hydrolases"/>
    <property type="match status" value="1"/>
</dbReference>
<dbReference type="AlphaFoldDB" id="A0A1M5MRH1"/>
<keyword evidence="3" id="KW-0347">Helicase</keyword>
<feature type="domain" description="UvrD-like helicase C-terminal" evidence="2">
    <location>
        <begin position="363"/>
        <end position="411"/>
    </location>
</feature>
<keyword evidence="3" id="KW-0547">Nucleotide-binding</keyword>
<dbReference type="Gene3D" id="3.40.50.300">
    <property type="entry name" value="P-loop containing nucleotide triphosphate hydrolases"/>
    <property type="match status" value="2"/>
</dbReference>
<dbReference type="InterPro" id="IPR027785">
    <property type="entry name" value="UvrD-like_helicase_C"/>
</dbReference>
<proteinExistence type="predicted"/>
<dbReference type="GO" id="GO:0000725">
    <property type="term" value="P:recombinational repair"/>
    <property type="evidence" value="ECO:0007669"/>
    <property type="project" value="TreeGrafter"/>
</dbReference>
<organism evidence="3 4">
    <name type="scientific">Bradyrhizobium erythrophlei</name>
    <dbReference type="NCBI Taxonomy" id="1437360"/>
    <lineage>
        <taxon>Bacteria</taxon>
        <taxon>Pseudomonadati</taxon>
        <taxon>Pseudomonadota</taxon>
        <taxon>Alphaproteobacteria</taxon>
        <taxon>Hyphomicrobiales</taxon>
        <taxon>Nitrobacteraceae</taxon>
        <taxon>Bradyrhizobium</taxon>
    </lineage>
</organism>
<name>A0A1M5MRH1_9BRAD</name>